<dbReference type="EMBL" id="JAMXFA010000030">
    <property type="protein sequence ID" value="MCT7979941.1"/>
    <property type="molecule type" value="Genomic_DNA"/>
</dbReference>
<proteinExistence type="predicted"/>
<sequence length="60" mass="6477">MHWGSLAIVGSGIQPGEYLTLAAQAWIKYADKLLFSVVDPVTASWLPTLNPTAEAFLDSD</sequence>
<protein>
    <submittedName>
        <fullName evidence="1">Uncharacterized protein</fullName>
    </submittedName>
</protein>
<gene>
    <name evidence="1" type="ORF">NG792_19670</name>
</gene>
<dbReference type="RefSeq" id="WP_261200300.1">
    <property type="nucleotide sequence ID" value="NZ_JAMXFA010000030.1"/>
</dbReference>
<dbReference type="Proteomes" id="UP001525961">
    <property type="component" value="Unassembled WGS sequence"/>
</dbReference>
<dbReference type="SUPFAM" id="SSF53790">
    <property type="entry name" value="Tetrapyrrole methylase"/>
    <property type="match status" value="1"/>
</dbReference>
<evidence type="ECO:0000313" key="1">
    <source>
        <dbReference type="EMBL" id="MCT7979941.1"/>
    </source>
</evidence>
<evidence type="ECO:0000313" key="2">
    <source>
        <dbReference type="Proteomes" id="UP001525961"/>
    </source>
</evidence>
<accession>A0ABT2NFA7</accession>
<reference evidence="1 2" key="1">
    <citation type="journal article" date="2022" name="Front. Microbiol.">
        <title>High genomic differentiation and limited gene flow indicate recent cryptic speciation within the genus Laspinema (cyanobacteria).</title>
        <authorList>
            <person name="Stanojkovic A."/>
            <person name="Skoupy S."/>
            <person name="Skaloud P."/>
            <person name="Dvorak P."/>
        </authorList>
    </citation>
    <scope>NUCLEOTIDE SEQUENCE [LARGE SCALE GENOMIC DNA]</scope>
    <source>
        <strain evidence="1 2">D3b</strain>
    </source>
</reference>
<dbReference type="InterPro" id="IPR035996">
    <property type="entry name" value="4pyrrol_Methylase_sf"/>
</dbReference>
<organism evidence="1 2">
    <name type="scientific">Laspinema olomoucense D3b</name>
    <dbReference type="NCBI Taxonomy" id="2953688"/>
    <lineage>
        <taxon>Bacteria</taxon>
        <taxon>Bacillati</taxon>
        <taxon>Cyanobacteriota</taxon>
        <taxon>Cyanophyceae</taxon>
        <taxon>Oscillatoriophycideae</taxon>
        <taxon>Oscillatoriales</taxon>
        <taxon>Laspinemataceae</taxon>
        <taxon>Laspinema</taxon>
        <taxon>Laspinema olomoucense</taxon>
    </lineage>
</organism>
<keyword evidence="2" id="KW-1185">Reference proteome</keyword>
<name>A0ABT2NFA7_9CYAN</name>
<comment type="caution">
    <text evidence="1">The sequence shown here is derived from an EMBL/GenBank/DDBJ whole genome shotgun (WGS) entry which is preliminary data.</text>
</comment>